<evidence type="ECO:0000313" key="1">
    <source>
        <dbReference type="EMBL" id="KAG5555886.1"/>
    </source>
</evidence>
<gene>
    <name evidence="1" type="ORF">RHGRI_006514</name>
</gene>
<dbReference type="Proteomes" id="UP000823749">
    <property type="component" value="Chromosome 3"/>
</dbReference>
<name>A0AAV6KTY2_9ERIC</name>
<evidence type="ECO:0000313" key="2">
    <source>
        <dbReference type="Proteomes" id="UP000823749"/>
    </source>
</evidence>
<sequence length="68" mass="7572">MANWLGFRGCAATTLGYTAWPLQHIARERVQYTTINIAGYKYVDGTIRHASVKLSASNTPIFPSQKEV</sequence>
<proteinExistence type="predicted"/>
<comment type="caution">
    <text evidence="1">The sequence shown here is derived from an EMBL/GenBank/DDBJ whole genome shotgun (WGS) entry which is preliminary data.</text>
</comment>
<reference evidence="1" key="1">
    <citation type="submission" date="2020-08" db="EMBL/GenBank/DDBJ databases">
        <title>Plant Genome Project.</title>
        <authorList>
            <person name="Zhang R.-G."/>
        </authorList>
    </citation>
    <scope>NUCLEOTIDE SEQUENCE</scope>
    <source>
        <strain evidence="1">WSP0</strain>
        <tissue evidence="1">Leaf</tissue>
    </source>
</reference>
<dbReference type="AlphaFoldDB" id="A0AAV6KTY2"/>
<dbReference type="EMBL" id="JACTNZ010000003">
    <property type="protein sequence ID" value="KAG5555886.1"/>
    <property type="molecule type" value="Genomic_DNA"/>
</dbReference>
<accession>A0AAV6KTY2</accession>
<organism evidence="1 2">
    <name type="scientific">Rhododendron griersonianum</name>
    <dbReference type="NCBI Taxonomy" id="479676"/>
    <lineage>
        <taxon>Eukaryota</taxon>
        <taxon>Viridiplantae</taxon>
        <taxon>Streptophyta</taxon>
        <taxon>Embryophyta</taxon>
        <taxon>Tracheophyta</taxon>
        <taxon>Spermatophyta</taxon>
        <taxon>Magnoliopsida</taxon>
        <taxon>eudicotyledons</taxon>
        <taxon>Gunneridae</taxon>
        <taxon>Pentapetalae</taxon>
        <taxon>asterids</taxon>
        <taxon>Ericales</taxon>
        <taxon>Ericaceae</taxon>
        <taxon>Ericoideae</taxon>
        <taxon>Rhodoreae</taxon>
        <taxon>Rhododendron</taxon>
    </lineage>
</organism>
<keyword evidence="2" id="KW-1185">Reference proteome</keyword>
<protein>
    <submittedName>
        <fullName evidence="1">Uncharacterized protein</fullName>
    </submittedName>
</protein>